<evidence type="ECO:0000313" key="1">
    <source>
        <dbReference type="EMBL" id="SMO35017.1"/>
    </source>
</evidence>
<keyword evidence="2" id="KW-1185">Reference proteome</keyword>
<accession>A0A521AJS0</accession>
<name>A0A521AJS0_9BACT</name>
<protein>
    <submittedName>
        <fullName evidence="1">Uncharacterized protein</fullName>
    </submittedName>
</protein>
<reference evidence="1 2" key="1">
    <citation type="submission" date="2017-05" db="EMBL/GenBank/DDBJ databases">
        <authorList>
            <person name="Varghese N."/>
            <person name="Submissions S."/>
        </authorList>
    </citation>
    <scope>NUCLEOTIDE SEQUENCE [LARGE SCALE GENOMIC DNA]</scope>
    <source>
        <strain evidence="1 2">DSM 21985</strain>
    </source>
</reference>
<dbReference type="AlphaFoldDB" id="A0A521AJS0"/>
<proteinExistence type="predicted"/>
<evidence type="ECO:0000313" key="2">
    <source>
        <dbReference type="Proteomes" id="UP000317557"/>
    </source>
</evidence>
<dbReference type="Proteomes" id="UP000317557">
    <property type="component" value="Unassembled WGS sequence"/>
</dbReference>
<organism evidence="1 2">
    <name type="scientific">Gracilimonas mengyeensis</name>
    <dbReference type="NCBI Taxonomy" id="1302730"/>
    <lineage>
        <taxon>Bacteria</taxon>
        <taxon>Pseudomonadati</taxon>
        <taxon>Balneolota</taxon>
        <taxon>Balneolia</taxon>
        <taxon>Balneolales</taxon>
        <taxon>Balneolaceae</taxon>
        <taxon>Gracilimonas</taxon>
    </lineage>
</organism>
<sequence length="163" mass="18489">MEDQKMRPARYLSLFMVTALLFAGTACNKFVVKNVDYSHKIESVLTPDETGSVTDVRHGISFNINPFLKQEFGEDSSHTVDEVRLIRDSKGYYFITANDFKHVYVMEPEKSELKLENRIKVSDSGLNAPAFNMRDTMVQLIQSDSNTVVTLSAKGKIKQEEQS</sequence>
<dbReference type="EMBL" id="FXTP01000001">
    <property type="protein sequence ID" value="SMO35017.1"/>
    <property type="molecule type" value="Genomic_DNA"/>
</dbReference>
<dbReference type="PROSITE" id="PS51257">
    <property type="entry name" value="PROKAR_LIPOPROTEIN"/>
    <property type="match status" value="1"/>
</dbReference>
<gene>
    <name evidence="1" type="ORF">SAMN06265219_101194</name>
</gene>